<keyword evidence="2" id="KW-0472">Membrane</keyword>
<evidence type="ECO:0000256" key="1">
    <source>
        <dbReference type="SAM" id="MobiDB-lite"/>
    </source>
</evidence>
<evidence type="ECO:0000313" key="3">
    <source>
        <dbReference type="Proteomes" id="UP000515135"/>
    </source>
</evidence>
<proteinExistence type="predicted"/>
<reference evidence="4" key="1">
    <citation type="submission" date="2025-08" db="UniProtKB">
        <authorList>
            <consortium name="RefSeq"/>
        </authorList>
    </citation>
    <scope>IDENTIFICATION</scope>
    <source>
        <tissue evidence="4">Gonad</tissue>
    </source>
</reference>
<sequence>MYPTTGTDTSATRLSIAQRLDPELVKNLFAAALCLGGFIVTTIGFTTESVTPAMYIGPLMLAACFVVCLVRCVQWHSDTPISGGTTQNVGRTVTAVPAGQVVTARPAPAVSTSQRPNMAAPAPAQTWSYPSYSRFSLMTRPTEQVPYPPAVVLPSPTSPSAPSHVHTVLPPYTPAAWTGDEPPPSYDEATKQYSEK</sequence>
<organism evidence="3 4">
    <name type="scientific">Branchiostoma belcheri</name>
    <name type="common">Amphioxus</name>
    <dbReference type="NCBI Taxonomy" id="7741"/>
    <lineage>
        <taxon>Eukaryota</taxon>
        <taxon>Metazoa</taxon>
        <taxon>Chordata</taxon>
        <taxon>Cephalochordata</taxon>
        <taxon>Leptocardii</taxon>
        <taxon>Amphioxiformes</taxon>
        <taxon>Branchiostomatidae</taxon>
        <taxon>Branchiostoma</taxon>
    </lineage>
</organism>
<keyword evidence="2" id="KW-0812">Transmembrane</keyword>
<dbReference type="OrthoDB" id="10017109at2759"/>
<keyword evidence="3" id="KW-1185">Reference proteome</keyword>
<gene>
    <name evidence="4" type="primary">LOC109486482</name>
</gene>
<dbReference type="GeneID" id="109486482"/>
<dbReference type="AlphaFoldDB" id="A0A6P5AHT3"/>
<dbReference type="RefSeq" id="XP_019645874.1">
    <property type="nucleotide sequence ID" value="XM_019790315.1"/>
</dbReference>
<name>A0A6P5AHT3_BRABE</name>
<feature type="region of interest" description="Disordered" evidence="1">
    <location>
        <begin position="173"/>
        <end position="196"/>
    </location>
</feature>
<feature type="transmembrane region" description="Helical" evidence="2">
    <location>
        <begin position="53"/>
        <end position="73"/>
    </location>
</feature>
<feature type="transmembrane region" description="Helical" evidence="2">
    <location>
        <begin position="28"/>
        <end position="47"/>
    </location>
</feature>
<dbReference type="KEGG" id="bbel:109486482"/>
<evidence type="ECO:0000313" key="4">
    <source>
        <dbReference type="RefSeq" id="XP_019645874.1"/>
    </source>
</evidence>
<evidence type="ECO:0000256" key="2">
    <source>
        <dbReference type="SAM" id="Phobius"/>
    </source>
</evidence>
<protein>
    <submittedName>
        <fullName evidence="4">Uncharacterized protein LOC109486482</fullName>
    </submittedName>
</protein>
<keyword evidence="2" id="KW-1133">Transmembrane helix</keyword>
<accession>A0A6P5AHT3</accession>
<dbReference type="Proteomes" id="UP000515135">
    <property type="component" value="Unplaced"/>
</dbReference>